<name>A0A523US52_UNCAE</name>
<dbReference type="GO" id="GO:0019441">
    <property type="term" value="P:L-tryptophan catabolic process to kynurenine"/>
    <property type="evidence" value="ECO:0007669"/>
    <property type="project" value="InterPro"/>
</dbReference>
<dbReference type="Proteomes" id="UP000320679">
    <property type="component" value="Unassembled WGS sequence"/>
</dbReference>
<organism evidence="1 2">
    <name type="scientific">Aerophobetes bacterium</name>
    <dbReference type="NCBI Taxonomy" id="2030807"/>
    <lineage>
        <taxon>Bacteria</taxon>
        <taxon>Candidatus Aerophobota</taxon>
    </lineage>
</organism>
<dbReference type="InterPro" id="IPR037175">
    <property type="entry name" value="KFase_sf"/>
</dbReference>
<dbReference type="GO" id="GO:0004061">
    <property type="term" value="F:arylformamidase activity"/>
    <property type="evidence" value="ECO:0007669"/>
    <property type="project" value="InterPro"/>
</dbReference>
<dbReference type="EMBL" id="SOJK01000169">
    <property type="protein sequence ID" value="TET45382.1"/>
    <property type="molecule type" value="Genomic_DNA"/>
</dbReference>
<gene>
    <name evidence="1" type="ORF">E3J59_03880</name>
</gene>
<evidence type="ECO:0000313" key="1">
    <source>
        <dbReference type="EMBL" id="TET45382.1"/>
    </source>
</evidence>
<accession>A0A523US52</accession>
<dbReference type="SUPFAM" id="SSF102198">
    <property type="entry name" value="Putative cyclase"/>
    <property type="match status" value="1"/>
</dbReference>
<dbReference type="AlphaFoldDB" id="A0A523US52"/>
<dbReference type="Gene3D" id="3.50.30.50">
    <property type="entry name" value="Putative cyclase"/>
    <property type="match status" value="1"/>
</dbReference>
<sequence>MAKRRRIVDLSHALVPGKEEYRLEVKNKFVDEFLPAYHRCQGDWYIMSEVIMWSHVGTHLEAPFHCLRDGKDVSEIPLSRLIGEATVLDFSHKKTNQPIKREEFKEVGKDVKEKDIVIIKTGLDRFYRTPKAHDRPYLSLEAVKWLVEKKIACLATDASGFEIRGVNGQPNHRLLFQSDIPVIEHLTNLDKLTKKRFFFIALPWKVKGLDSSPVRVIGIED</sequence>
<dbReference type="PANTHER" id="PTHR31118:SF12">
    <property type="entry name" value="CYCLASE-LIKE PROTEIN 2"/>
    <property type="match status" value="1"/>
</dbReference>
<evidence type="ECO:0000313" key="2">
    <source>
        <dbReference type="Proteomes" id="UP000320679"/>
    </source>
</evidence>
<protein>
    <submittedName>
        <fullName evidence="1">Cyclase family protein</fullName>
    </submittedName>
</protein>
<comment type="caution">
    <text evidence="1">The sequence shown here is derived from an EMBL/GenBank/DDBJ whole genome shotgun (WGS) entry which is preliminary data.</text>
</comment>
<dbReference type="InterPro" id="IPR007325">
    <property type="entry name" value="KFase/CYL"/>
</dbReference>
<dbReference type="Pfam" id="PF04199">
    <property type="entry name" value="Cyclase"/>
    <property type="match status" value="1"/>
</dbReference>
<reference evidence="1 2" key="1">
    <citation type="submission" date="2019-03" db="EMBL/GenBank/DDBJ databases">
        <title>Metabolic potential of uncultured bacteria and archaea associated with petroleum seepage in deep-sea sediments.</title>
        <authorList>
            <person name="Dong X."/>
            <person name="Hubert C."/>
        </authorList>
    </citation>
    <scope>NUCLEOTIDE SEQUENCE [LARGE SCALE GENOMIC DNA]</scope>
    <source>
        <strain evidence="1">E29_bin78</strain>
    </source>
</reference>
<proteinExistence type="predicted"/>
<dbReference type="PANTHER" id="PTHR31118">
    <property type="entry name" value="CYCLASE-LIKE PROTEIN 2"/>
    <property type="match status" value="1"/>
</dbReference>